<dbReference type="CDD" id="cd22086">
    <property type="entry name" value="F-box_EMI"/>
    <property type="match status" value="1"/>
</dbReference>
<dbReference type="Gene3D" id="1.20.1280.50">
    <property type="match status" value="1"/>
</dbReference>
<evidence type="ECO:0000313" key="3">
    <source>
        <dbReference type="RefSeq" id="XP_065651955.1"/>
    </source>
</evidence>
<evidence type="ECO:0000313" key="2">
    <source>
        <dbReference type="Proteomes" id="UP001652625"/>
    </source>
</evidence>
<accession>A0ABM4BS23</accession>
<protein>
    <submittedName>
        <fullName evidence="3">F-box only protein 43</fullName>
    </submittedName>
</protein>
<organism evidence="2 3">
    <name type="scientific">Hydra vulgaris</name>
    <name type="common">Hydra</name>
    <name type="synonym">Hydra attenuata</name>
    <dbReference type="NCBI Taxonomy" id="6087"/>
    <lineage>
        <taxon>Eukaryota</taxon>
        <taxon>Metazoa</taxon>
        <taxon>Cnidaria</taxon>
        <taxon>Hydrozoa</taxon>
        <taxon>Hydroidolina</taxon>
        <taxon>Anthoathecata</taxon>
        <taxon>Aplanulata</taxon>
        <taxon>Hydridae</taxon>
        <taxon>Hydra</taxon>
    </lineage>
</organism>
<dbReference type="Pfam" id="PF00646">
    <property type="entry name" value="F-box"/>
    <property type="match status" value="1"/>
</dbReference>
<gene>
    <name evidence="3" type="primary">LOC100203245</name>
</gene>
<sequence>MAKTPELASASFMYTPPFSDEVSTSNRFICNIYKEKPPSFCLDDVDDNINKDKKVDFLKELLSKSMISTVCKKILDSLADRDLLRASHVSSTWRSIIRYVDIKSGRRMNRFLKKLKRSHEFNKENRECVKKTTLLGPLRLPLLTSNVNVDANTPSKLLKVESNTFLNSDTFLLTSKDKYKQCPECQSPSKISYQNVGHCTKCNTDFCIHCFYSKEKHSPTCQVMGGPGTLGSPRKLTNAYCHQYSINAKDNKVRLKRL</sequence>
<dbReference type="InterPro" id="IPR001810">
    <property type="entry name" value="F-box_dom"/>
</dbReference>
<proteinExistence type="predicted"/>
<dbReference type="Proteomes" id="UP001652625">
    <property type="component" value="Chromosome 04"/>
</dbReference>
<dbReference type="PANTHER" id="PTHR15493">
    <property type="entry name" value="F-BOX ONLY PROTEIN 5 AND 43"/>
    <property type="match status" value="1"/>
</dbReference>
<evidence type="ECO:0000259" key="1">
    <source>
        <dbReference type="Pfam" id="PF00646"/>
    </source>
</evidence>
<name>A0ABM4BS23_HYDVU</name>
<dbReference type="SUPFAM" id="SSF81383">
    <property type="entry name" value="F-box domain"/>
    <property type="match status" value="1"/>
</dbReference>
<reference evidence="3" key="1">
    <citation type="submission" date="2025-08" db="UniProtKB">
        <authorList>
            <consortium name="RefSeq"/>
        </authorList>
    </citation>
    <scope>IDENTIFICATION</scope>
</reference>
<keyword evidence="2" id="KW-1185">Reference proteome</keyword>
<dbReference type="InterPro" id="IPR047147">
    <property type="entry name" value="FBX5_43"/>
</dbReference>
<dbReference type="RefSeq" id="XP_065651955.1">
    <property type="nucleotide sequence ID" value="XM_065795883.1"/>
</dbReference>
<feature type="domain" description="F-box" evidence="1">
    <location>
        <begin position="72"/>
        <end position="103"/>
    </location>
</feature>
<dbReference type="SUPFAM" id="SSF57850">
    <property type="entry name" value="RING/U-box"/>
    <property type="match status" value="1"/>
</dbReference>
<dbReference type="InterPro" id="IPR036047">
    <property type="entry name" value="F-box-like_dom_sf"/>
</dbReference>
<dbReference type="PANTHER" id="PTHR15493:SF9">
    <property type="entry name" value="GH14043P"/>
    <property type="match status" value="1"/>
</dbReference>
<dbReference type="GeneID" id="100203245"/>